<evidence type="ECO:0000256" key="1">
    <source>
        <dbReference type="SAM" id="Phobius"/>
    </source>
</evidence>
<organism evidence="4 5">
    <name type="scientific">Sphingomonas alba</name>
    <dbReference type="NCBI Taxonomy" id="2908208"/>
    <lineage>
        <taxon>Bacteria</taxon>
        <taxon>Pseudomonadati</taxon>
        <taxon>Pseudomonadota</taxon>
        <taxon>Alphaproteobacteria</taxon>
        <taxon>Sphingomonadales</taxon>
        <taxon>Sphingomonadaceae</taxon>
        <taxon>Sphingomonas</taxon>
    </lineage>
</organism>
<reference evidence="4" key="1">
    <citation type="submission" date="2022-05" db="EMBL/GenBank/DDBJ databases">
        <authorList>
            <person name="Jo J.-H."/>
            <person name="Im W.-T."/>
        </authorList>
    </citation>
    <scope>NUCLEOTIDE SEQUENCE</scope>
    <source>
        <strain evidence="4">SE158</strain>
    </source>
</reference>
<sequence>MSDEFSEERRFADWRLALKSILGFWLVYAATVVARALLGEDPWTVLHNKVPTIIAGTLLTFVLYAVLNASTRGTSMYRKAIIAAVLSALAAILQAAIIIQLEPYFKPSKEEFRVQTREGFVVVEQGYQIRIERAASDPLVVTMPRMAEMDQEKKIRWIADSSVTWFFFFAAWSAFYLASLAQAQALGAQRRAAQAEAAARAAQVRALRYQVNPHFLFNTLNSLSSLVMTGRNEQAEEMLLKLSTFFRTSLSVDPSADVTLAEEIDLQRLYLDIEKVRFPSRLRVEIDIPKEVESARLPALVLQPLVENAIKYGVSPTREQVTLRIEARPLGDGRFEIIITNTGSPDARPAKDSDKIESTGVGIANVVERLKARFGTHAKCEFGPLSNGGYQVHIIMPLDRSNG</sequence>
<evidence type="ECO:0000259" key="2">
    <source>
        <dbReference type="Pfam" id="PF02518"/>
    </source>
</evidence>
<dbReference type="Pfam" id="PF06580">
    <property type="entry name" value="His_kinase"/>
    <property type="match status" value="1"/>
</dbReference>
<evidence type="ECO:0000313" key="5">
    <source>
        <dbReference type="Proteomes" id="UP001165363"/>
    </source>
</evidence>
<dbReference type="InterPro" id="IPR036890">
    <property type="entry name" value="HATPase_C_sf"/>
</dbReference>
<keyword evidence="1" id="KW-0472">Membrane</keyword>
<keyword evidence="4" id="KW-0808">Transferase</keyword>
<proteinExistence type="predicted"/>
<evidence type="ECO:0000259" key="3">
    <source>
        <dbReference type="Pfam" id="PF06580"/>
    </source>
</evidence>
<feature type="domain" description="Histidine kinase/HSP90-like ATPase" evidence="2">
    <location>
        <begin position="299"/>
        <end position="399"/>
    </location>
</feature>
<dbReference type="PANTHER" id="PTHR34220:SF7">
    <property type="entry name" value="SENSOR HISTIDINE KINASE YPDA"/>
    <property type="match status" value="1"/>
</dbReference>
<dbReference type="InterPro" id="IPR003594">
    <property type="entry name" value="HATPase_dom"/>
</dbReference>
<dbReference type="RefSeq" id="WP_249847079.1">
    <property type="nucleotide sequence ID" value="NZ_JAMGBD010000001.1"/>
</dbReference>
<dbReference type="EMBL" id="JAMGBD010000001">
    <property type="protein sequence ID" value="MCL6683136.1"/>
    <property type="molecule type" value="Genomic_DNA"/>
</dbReference>
<gene>
    <name evidence="4" type="ORF">LZ536_04350</name>
</gene>
<comment type="caution">
    <text evidence="4">The sequence shown here is derived from an EMBL/GenBank/DDBJ whole genome shotgun (WGS) entry which is preliminary data.</text>
</comment>
<keyword evidence="5" id="KW-1185">Reference proteome</keyword>
<feature type="transmembrane region" description="Helical" evidence="1">
    <location>
        <begin position="163"/>
        <end position="181"/>
    </location>
</feature>
<dbReference type="Gene3D" id="3.30.565.10">
    <property type="entry name" value="Histidine kinase-like ATPase, C-terminal domain"/>
    <property type="match status" value="1"/>
</dbReference>
<dbReference type="SUPFAM" id="SSF55874">
    <property type="entry name" value="ATPase domain of HSP90 chaperone/DNA topoisomerase II/histidine kinase"/>
    <property type="match status" value="1"/>
</dbReference>
<feature type="domain" description="Signal transduction histidine kinase internal region" evidence="3">
    <location>
        <begin position="202"/>
        <end position="282"/>
    </location>
</feature>
<dbReference type="InterPro" id="IPR050640">
    <property type="entry name" value="Bact_2-comp_sensor_kinase"/>
</dbReference>
<keyword evidence="1" id="KW-0812">Transmembrane</keyword>
<dbReference type="GO" id="GO:0016301">
    <property type="term" value="F:kinase activity"/>
    <property type="evidence" value="ECO:0007669"/>
    <property type="project" value="UniProtKB-KW"/>
</dbReference>
<feature type="transmembrane region" description="Helical" evidence="1">
    <location>
        <begin position="21"/>
        <end position="38"/>
    </location>
</feature>
<dbReference type="Pfam" id="PF02518">
    <property type="entry name" value="HATPase_c"/>
    <property type="match status" value="1"/>
</dbReference>
<keyword evidence="1" id="KW-1133">Transmembrane helix</keyword>
<evidence type="ECO:0000313" key="4">
    <source>
        <dbReference type="EMBL" id="MCL6683136.1"/>
    </source>
</evidence>
<dbReference type="Proteomes" id="UP001165363">
    <property type="component" value="Unassembled WGS sequence"/>
</dbReference>
<feature type="transmembrane region" description="Helical" evidence="1">
    <location>
        <begin position="81"/>
        <end position="101"/>
    </location>
</feature>
<accession>A0ABT0RKF9</accession>
<dbReference type="PANTHER" id="PTHR34220">
    <property type="entry name" value="SENSOR HISTIDINE KINASE YPDA"/>
    <property type="match status" value="1"/>
</dbReference>
<name>A0ABT0RKF9_9SPHN</name>
<dbReference type="InterPro" id="IPR010559">
    <property type="entry name" value="Sig_transdc_His_kin_internal"/>
</dbReference>
<feature type="transmembrane region" description="Helical" evidence="1">
    <location>
        <begin position="50"/>
        <end position="69"/>
    </location>
</feature>
<keyword evidence="4" id="KW-0418">Kinase</keyword>
<protein>
    <submittedName>
        <fullName evidence="4">Histidine kinase</fullName>
    </submittedName>
</protein>